<gene>
    <name evidence="9" type="primary">prf1</name>
    <name evidence="13" type="ORF">HSR6_1868</name>
    <name evidence="12" type="ORF">HTSR_1799</name>
</gene>
<evidence type="ECO:0000256" key="10">
    <source>
        <dbReference type="SAM" id="MobiDB-lite"/>
    </source>
</evidence>
<accession>A0A1J1AEF1</accession>
<dbReference type="SUPFAM" id="SSF55481">
    <property type="entry name" value="N-terminal domain of eukaryotic peptide chain release factor subunit 1, ERF1"/>
    <property type="match status" value="1"/>
</dbReference>
<evidence type="ECO:0000256" key="9">
    <source>
        <dbReference type="HAMAP-Rule" id="MF_00424"/>
    </source>
</evidence>
<dbReference type="Gene3D" id="3.30.960.10">
    <property type="entry name" value="eRF1 domain 1"/>
    <property type="match status" value="1"/>
</dbReference>
<dbReference type="Pfam" id="PF03464">
    <property type="entry name" value="eRF1_2"/>
    <property type="match status" value="1"/>
</dbReference>
<dbReference type="Pfam" id="PF03463">
    <property type="entry name" value="eRF1_1"/>
    <property type="match status" value="1"/>
</dbReference>
<feature type="compositionally biased region" description="Basic and acidic residues" evidence="10">
    <location>
        <begin position="8"/>
        <end position="23"/>
    </location>
</feature>
<dbReference type="NCBIfam" id="TIGR03676">
    <property type="entry name" value="aRF1_eRF1"/>
    <property type="match status" value="1"/>
</dbReference>
<reference evidence="12 14" key="1">
    <citation type="submission" date="2016-06" db="EMBL/GenBank/DDBJ databases">
        <title>Discovery of anaerobic lithoheterotrophic haloarchaeon capable of sulfur respiration by hydrogen and formate.</title>
        <authorList>
            <person name="Sorokin D.Y."/>
            <person name="Kublanov I.V."/>
            <person name="Roman P."/>
            <person name="Sinninghe Damste J.S."/>
            <person name="Golyshin P.N."/>
            <person name="Rojo D."/>
            <person name="Ciordia S."/>
            <person name="Mena Md.C."/>
            <person name="Ferrer M."/>
            <person name="Smedile F."/>
            <person name="Messina E."/>
            <person name="La Cono V."/>
            <person name="Yakimov M.M."/>
        </authorList>
    </citation>
    <scope>NUCLEOTIDE SEQUENCE [LARGE SCALE GENOMIC DNA]</scope>
    <source>
        <strain evidence="12 14">HTSR1</strain>
    </source>
</reference>
<evidence type="ECO:0000256" key="3">
    <source>
        <dbReference type="ARBA" id="ARBA00005326"/>
    </source>
</evidence>
<evidence type="ECO:0000313" key="15">
    <source>
        <dbReference type="Proteomes" id="UP000186165"/>
    </source>
</evidence>
<dbReference type="HAMAP" id="MF_00424">
    <property type="entry name" value="Rel_fact_arch_1"/>
    <property type="match status" value="1"/>
</dbReference>
<dbReference type="InterPro" id="IPR005142">
    <property type="entry name" value="eRF1_3"/>
</dbReference>
<dbReference type="SUPFAM" id="SSF53137">
    <property type="entry name" value="Translational machinery components"/>
    <property type="match status" value="1"/>
</dbReference>
<evidence type="ECO:0000256" key="7">
    <source>
        <dbReference type="ARBA" id="ARBA00022917"/>
    </source>
</evidence>
<dbReference type="Gene3D" id="1.20.5.170">
    <property type="match status" value="1"/>
</dbReference>
<comment type="subcellular location">
    <subcellularLocation>
        <location evidence="2 9">Cytoplasm</location>
    </subcellularLocation>
</comment>
<organism evidence="12 14">
    <name type="scientific">Halodesulfurarchaeum formicicum</name>
    <dbReference type="NCBI Taxonomy" id="1873524"/>
    <lineage>
        <taxon>Archaea</taxon>
        <taxon>Methanobacteriati</taxon>
        <taxon>Methanobacteriota</taxon>
        <taxon>Stenosarchaea group</taxon>
        <taxon>Halobacteria</taxon>
        <taxon>Halobacteriales</taxon>
        <taxon>Halobacteriaceae</taxon>
        <taxon>Halodesulfurarchaeum</taxon>
    </lineage>
</organism>
<feature type="region of interest" description="Disordered" evidence="10">
    <location>
        <begin position="351"/>
        <end position="374"/>
    </location>
</feature>
<name>A0A1D8S6J1_9EURY</name>
<dbReference type="Proteomes" id="UP000186165">
    <property type="component" value="Chromosome"/>
</dbReference>
<sequence>MEIQATDHMSDDSTGGEEHADRRKYEFRKVIEDLEDHTGSGTQLVSIYVPPDMQISDVVAHVTQEYSEASNIKSKQTRTNVQDALSSIKARLKYYDTPPERGMVLFSGAVDEGGGQTDMVTEVLENPPDPIESFRYHCDSAFLTEPLEHMLADKGLYGLIVLDRREANVGWLKGKRVEPVKSASSLVPGKQRKGGQSAQRFARLRLEAIDNFYQEIAEMADELFVPKRHELDGILVGGPSPTKDEFLDGDYLHHELQEKVLGKFDVAYTDESGLYDLVDKGQEALADAELTQDKNDMEEFFKELHGGELATYGFGPTRENLVMGSVETLLLSEDLRKEVVTYTCPNGHSDRELIDPRHETPEHTCTECGEPPESTEREDAIEHLMGIAEQRGTETHFISTDFEKGEQLLTAFGGIAGILRYQTGV</sequence>
<dbReference type="InterPro" id="IPR042226">
    <property type="entry name" value="eFR1_2_sf"/>
</dbReference>
<evidence type="ECO:0000313" key="13">
    <source>
        <dbReference type="EMBL" id="APE96301.1"/>
    </source>
</evidence>
<dbReference type="SMART" id="SM01194">
    <property type="entry name" value="eRF1_1"/>
    <property type="match status" value="1"/>
</dbReference>
<dbReference type="FunFam" id="3.30.960.10:FF:000003">
    <property type="entry name" value="Peptide chain release factor subunit 1"/>
    <property type="match status" value="1"/>
</dbReference>
<feature type="region of interest" description="Disordered" evidence="10">
    <location>
        <begin position="1"/>
        <end position="23"/>
    </location>
</feature>
<dbReference type="AlphaFoldDB" id="A0A1D8S6J1"/>
<accession>A0A1D8S6J1</accession>
<reference evidence="15" key="2">
    <citation type="submission" date="2016-08" db="EMBL/GenBank/DDBJ databases">
        <title>Discovery of first anaerobic lithoheterotrophic haloarchae widely represented in hypersaline habitats.</title>
        <authorList>
            <person name="Sorokin D.Y."/>
            <person name="Kublanov I.V."/>
            <person name="Roman P."/>
            <person name="Sinninghe Damste J.S."/>
            <person name="Golyshin P.N."/>
            <person name="Rojo D."/>
            <person name="Ciordia S."/>
            <person name="Mena Md.C."/>
            <person name="Ferrer M."/>
            <person name="Smedile F."/>
            <person name="Messina E."/>
            <person name="La Cono V."/>
            <person name="Yakimov M.M."/>
        </authorList>
    </citation>
    <scope>NUCLEOTIDE SEQUENCE [LARGE SCALE GENOMIC DNA]</scope>
    <source>
        <strain evidence="15">HSR6</strain>
    </source>
</reference>
<keyword evidence="7 9" id="KW-0648">Protein biosynthesis</keyword>
<dbReference type="EMBL" id="CP016804">
    <property type="protein sequence ID" value="APE96301.1"/>
    <property type="molecule type" value="Genomic_DNA"/>
</dbReference>
<dbReference type="InterPro" id="IPR020918">
    <property type="entry name" value="Peptide_chain-rel_aRF1"/>
</dbReference>
<dbReference type="EMBL" id="CP016070">
    <property type="protein sequence ID" value="AOW80965.1"/>
    <property type="molecule type" value="Genomic_DNA"/>
</dbReference>
<keyword evidence="6 9" id="KW-0963">Cytoplasm</keyword>
<feature type="domain" description="eRF1/Pelota-like N-terminal" evidence="11">
    <location>
        <begin position="15"/>
        <end position="152"/>
    </location>
</feature>
<keyword evidence="15" id="KW-1185">Reference proteome</keyword>
<evidence type="ECO:0000256" key="6">
    <source>
        <dbReference type="ARBA" id="ARBA00022490"/>
    </source>
</evidence>
<comment type="subunit">
    <text evidence="4 9">Heterodimer of two subunits, one of which binds GTP.</text>
</comment>
<dbReference type="KEGG" id="hhsr:HSR6_1868"/>
<evidence type="ECO:0000313" key="12">
    <source>
        <dbReference type="EMBL" id="AOW80965.1"/>
    </source>
</evidence>
<dbReference type="PANTHER" id="PTHR10113">
    <property type="entry name" value="PEPTIDE CHAIN RELEASE FACTOR SUBUNIT 1"/>
    <property type="match status" value="1"/>
</dbReference>
<evidence type="ECO:0000256" key="8">
    <source>
        <dbReference type="ARBA" id="ARBA00031168"/>
    </source>
</evidence>
<dbReference type="SUPFAM" id="SSF55315">
    <property type="entry name" value="L30e-like"/>
    <property type="match status" value="1"/>
</dbReference>
<dbReference type="STRING" id="1873524.HSR6_1868"/>
<evidence type="ECO:0000259" key="11">
    <source>
        <dbReference type="SMART" id="SM01194"/>
    </source>
</evidence>
<evidence type="ECO:0000256" key="2">
    <source>
        <dbReference type="ARBA" id="ARBA00004496"/>
    </source>
</evidence>
<feature type="compositionally biased region" description="Basic and acidic residues" evidence="10">
    <location>
        <begin position="351"/>
        <end position="365"/>
    </location>
</feature>
<dbReference type="InterPro" id="IPR024049">
    <property type="entry name" value="eRF1_1_sf"/>
</dbReference>
<dbReference type="InterPro" id="IPR004403">
    <property type="entry name" value="Peptide_chain-rel_eRF1/aRF1"/>
</dbReference>
<comment type="similarity">
    <text evidence="3 9">Belongs to the eukaryotic release factor 1 family.</text>
</comment>
<proteinExistence type="inferred from homology"/>
<dbReference type="FunFam" id="3.30.420.60:FF:000003">
    <property type="entry name" value="Peptide chain release factor subunit 1"/>
    <property type="match status" value="1"/>
</dbReference>
<dbReference type="KEGG" id="halh:HTSR_1799"/>
<evidence type="ECO:0000313" key="14">
    <source>
        <dbReference type="Proteomes" id="UP000185608"/>
    </source>
</evidence>
<evidence type="ECO:0000256" key="1">
    <source>
        <dbReference type="ARBA" id="ARBA00002832"/>
    </source>
</evidence>
<dbReference type="GO" id="GO:0005737">
    <property type="term" value="C:cytoplasm"/>
    <property type="evidence" value="ECO:0007669"/>
    <property type="project" value="UniProtKB-SubCell"/>
</dbReference>
<evidence type="ECO:0000256" key="4">
    <source>
        <dbReference type="ARBA" id="ARBA00011520"/>
    </source>
</evidence>
<dbReference type="Proteomes" id="UP000185608">
    <property type="component" value="Chromosome"/>
</dbReference>
<dbReference type="Pfam" id="PF03465">
    <property type="entry name" value="eRF1_3"/>
    <property type="match status" value="1"/>
</dbReference>
<dbReference type="InterPro" id="IPR029064">
    <property type="entry name" value="Ribosomal_eL30-like_sf"/>
</dbReference>
<dbReference type="PATRIC" id="fig|1855411.3.peg.1808"/>
<dbReference type="GO" id="GO:0016149">
    <property type="term" value="F:translation release factor activity, codon specific"/>
    <property type="evidence" value="ECO:0007669"/>
    <property type="project" value="UniProtKB-UniRule"/>
</dbReference>
<dbReference type="InterPro" id="IPR005141">
    <property type="entry name" value="eRF1_2"/>
</dbReference>
<dbReference type="InterPro" id="IPR005140">
    <property type="entry name" value="eRF1_Pelota-like_N"/>
</dbReference>
<dbReference type="Gene3D" id="3.30.1330.30">
    <property type="match status" value="1"/>
</dbReference>
<evidence type="ECO:0000256" key="5">
    <source>
        <dbReference type="ARBA" id="ARBA00019723"/>
    </source>
</evidence>
<protein>
    <recommendedName>
        <fullName evidence="5 9">Peptide chain release factor subunit 1</fullName>
    </recommendedName>
    <alternativeName>
        <fullName evidence="8 9">Translation termination factor aRF1</fullName>
    </alternativeName>
</protein>
<dbReference type="Gene3D" id="3.30.420.60">
    <property type="entry name" value="eRF1 domain 2"/>
    <property type="match status" value="1"/>
</dbReference>
<reference evidence="13" key="3">
    <citation type="journal article" date="2017" name="ISME J.">
        <title>Discovery of anaerobic lithoheterotrophic haloarchaea, ubiquitous in hypersaline habitats.</title>
        <authorList>
            <person name="Sorokin D.Y."/>
            <person name="Messina E."/>
            <person name="Smedile F."/>
            <person name="Roman P."/>
            <person name="Damste J.S.S."/>
            <person name="Ciordia S."/>
            <person name="Mena M.C."/>
            <person name="Ferrer M."/>
            <person name="Golyshin P.N."/>
            <person name="Kublanov I.V."/>
            <person name="Samarov N.I."/>
            <person name="Toshchakov S.V."/>
            <person name="La Cono V."/>
            <person name="Yakimov M.M."/>
        </authorList>
    </citation>
    <scope>NUCLEOTIDE SEQUENCE</scope>
    <source>
        <strain evidence="13">HSR6</strain>
    </source>
</reference>
<comment type="function">
    <text evidence="1 9">Directs the termination of nascent peptide synthesis (translation) in response to the termination codons UAA, UAG and UGA.</text>
</comment>